<sequence length="318" mass="35466">MTLSNCCVKFLFVLLLSCVSFSGNFVTASCSFTINDNVYDLSPLTLTDGSSYKTTFSFLKLDFLFNVCGSVPKCYNKFTSKTESQACTTFPVPIQVGSPSSQTASENSNGITLSYTSESDFVCKRSNNLVFTCDNSTDFQVTSMSVDQCEYTVRVNSRFACPKPKPNPNACVFKGNNVTLDLSPLILPNNTSYNATFYPVNDYQYKVYFAVCGQVDLCRQYKQQKEMGIYQSCQLLTNQYPTLSVQTGIPTALNATISQNRAILNYTSNAYPCHDGFYRYNILDIQCDKSTNFAVVSTLESPRCVYRIDIKSKYACSN</sequence>
<keyword evidence="2" id="KW-1015">Disulfide bond</keyword>
<dbReference type="EMBL" id="AJWJ01000442">
    <property type="protein sequence ID" value="KAF2070830.1"/>
    <property type="molecule type" value="Genomic_DNA"/>
</dbReference>
<dbReference type="Gene3D" id="2.70.130.10">
    <property type="entry name" value="Mannose-6-phosphate receptor binding domain"/>
    <property type="match status" value="2"/>
</dbReference>
<evidence type="ECO:0000259" key="4">
    <source>
        <dbReference type="PROSITE" id="PS51914"/>
    </source>
</evidence>
<comment type="caution">
    <text evidence="5">The sequence shown here is derived from an EMBL/GenBank/DDBJ whole genome shotgun (WGS) entry which is preliminary data.</text>
</comment>
<keyword evidence="6" id="KW-1185">Reference proteome</keyword>
<dbReference type="Proteomes" id="UP000695562">
    <property type="component" value="Unassembled WGS sequence"/>
</dbReference>
<protein>
    <recommendedName>
        <fullName evidence="4">MRH domain-containing protein</fullName>
    </recommendedName>
</protein>
<dbReference type="OrthoDB" id="23506at2759"/>
<name>A0A8J4UXE8_9MYCE</name>
<feature type="signal peptide" evidence="3">
    <location>
        <begin position="1"/>
        <end position="22"/>
    </location>
</feature>
<keyword evidence="1 3" id="KW-0732">Signal</keyword>
<dbReference type="AlphaFoldDB" id="A0A8J4UXE8"/>
<organism evidence="5 6">
    <name type="scientific">Polysphondylium violaceum</name>
    <dbReference type="NCBI Taxonomy" id="133409"/>
    <lineage>
        <taxon>Eukaryota</taxon>
        <taxon>Amoebozoa</taxon>
        <taxon>Evosea</taxon>
        <taxon>Eumycetozoa</taxon>
        <taxon>Dictyostelia</taxon>
        <taxon>Dictyosteliales</taxon>
        <taxon>Dictyosteliaceae</taxon>
        <taxon>Polysphondylium</taxon>
    </lineage>
</organism>
<dbReference type="InterPro" id="IPR044865">
    <property type="entry name" value="MRH_dom"/>
</dbReference>
<evidence type="ECO:0000256" key="2">
    <source>
        <dbReference type="ARBA" id="ARBA00023157"/>
    </source>
</evidence>
<evidence type="ECO:0000313" key="5">
    <source>
        <dbReference type="EMBL" id="KAF2070830.1"/>
    </source>
</evidence>
<evidence type="ECO:0000256" key="3">
    <source>
        <dbReference type="SAM" id="SignalP"/>
    </source>
</evidence>
<feature type="chain" id="PRO_5035153738" description="MRH domain-containing protein" evidence="3">
    <location>
        <begin position="23"/>
        <end position="318"/>
    </location>
</feature>
<reference evidence="5" key="1">
    <citation type="submission" date="2020-01" db="EMBL/GenBank/DDBJ databases">
        <title>Development of genomics and gene disruption for Polysphondylium violaceum indicates a role for the polyketide synthase stlB in stalk morphogenesis.</title>
        <authorList>
            <person name="Narita B."/>
            <person name="Kawabe Y."/>
            <person name="Kin K."/>
            <person name="Saito T."/>
            <person name="Gibbs R."/>
            <person name="Kuspa A."/>
            <person name="Muzny D."/>
            <person name="Queller D."/>
            <person name="Richards S."/>
            <person name="Strassman J."/>
            <person name="Sucgang R."/>
            <person name="Worley K."/>
            <person name="Schaap P."/>
        </authorList>
    </citation>
    <scope>NUCLEOTIDE SEQUENCE</scope>
    <source>
        <strain evidence="5">QSvi11</strain>
    </source>
</reference>
<dbReference type="PANTHER" id="PTHR23361">
    <property type="entry name" value="MUCIN"/>
    <property type="match status" value="1"/>
</dbReference>
<dbReference type="PANTHER" id="PTHR23361:SF19">
    <property type="entry name" value="IPT_TIG DOMAIN-CONTAINING PROTEIN-RELATED"/>
    <property type="match status" value="1"/>
</dbReference>
<dbReference type="InterPro" id="IPR009011">
    <property type="entry name" value="Man6P_isomerase_rcpt-bd_dom_sf"/>
</dbReference>
<proteinExistence type="predicted"/>
<dbReference type="SUPFAM" id="SSF50911">
    <property type="entry name" value="Mannose 6-phosphate receptor domain"/>
    <property type="match status" value="2"/>
</dbReference>
<feature type="domain" description="MRH" evidence="4">
    <location>
        <begin position="28"/>
        <end position="163"/>
    </location>
</feature>
<gene>
    <name evidence="5" type="ORF">CYY_007854</name>
</gene>
<dbReference type="PROSITE" id="PS51914">
    <property type="entry name" value="MRH"/>
    <property type="match status" value="2"/>
</dbReference>
<evidence type="ECO:0000313" key="6">
    <source>
        <dbReference type="Proteomes" id="UP000695562"/>
    </source>
</evidence>
<feature type="domain" description="MRH" evidence="4">
    <location>
        <begin position="169"/>
        <end position="318"/>
    </location>
</feature>
<evidence type="ECO:0000256" key="1">
    <source>
        <dbReference type="ARBA" id="ARBA00022729"/>
    </source>
</evidence>
<accession>A0A8J4UXE8</accession>
<dbReference type="SMART" id="SM01404">
    <property type="entry name" value="CIMR"/>
    <property type="match status" value="1"/>
</dbReference>